<organism evidence="1">
    <name type="scientific">uncultured organism MedDCM-OCT-S04-C1073</name>
    <dbReference type="NCBI Taxonomy" id="743607"/>
    <lineage>
        <taxon>unclassified sequences</taxon>
        <taxon>environmental samples</taxon>
    </lineage>
</organism>
<name>D6PJV4_9ZZZZ</name>
<sequence>MEAQNTFQTQSRFLVKQKIDQIKNKRIKKMISDKFDIDIITRSNNVKKSSRGELENKKNIITIQNMK</sequence>
<dbReference type="EMBL" id="GU943113">
    <property type="protein sequence ID" value="ADD96005.1"/>
    <property type="molecule type" value="Genomic_DNA"/>
</dbReference>
<evidence type="ECO:0000313" key="1">
    <source>
        <dbReference type="EMBL" id="ADD96005.1"/>
    </source>
</evidence>
<accession>D6PJV4</accession>
<protein>
    <submittedName>
        <fullName evidence="1">Uncharacterized protein</fullName>
    </submittedName>
</protein>
<proteinExistence type="predicted"/>
<reference evidence="1" key="1">
    <citation type="journal article" date="2010" name="ISME J.">
        <title>Metagenome of the Mediterranean deep chlorophyll maximum studied by direct and fosmid library 454 pyrosequencing.</title>
        <authorList>
            <person name="Ghai R."/>
            <person name="Martin-Cuadrado A.B."/>
            <person name="Molto A.G."/>
            <person name="Heredia I.G."/>
            <person name="Cabrera R."/>
            <person name="Martin J."/>
            <person name="Verdu M."/>
            <person name="Deschamps P."/>
            <person name="Moreira D."/>
            <person name="Lopez-Garcia P."/>
            <person name="Mira A."/>
            <person name="Rodriguez-Valera F."/>
        </authorList>
    </citation>
    <scope>NUCLEOTIDE SEQUENCE</scope>
</reference>
<dbReference type="AlphaFoldDB" id="D6PJV4"/>